<reference evidence="1 2" key="1">
    <citation type="submission" date="2015-09" db="EMBL/GenBank/DDBJ databases">
        <authorList>
            <consortium name="Pathogen Informatics"/>
        </authorList>
    </citation>
    <scope>NUCLEOTIDE SEQUENCE [LARGE SCALE GENOMIC DNA]</scope>
    <source>
        <strain evidence="1 2">2789STDY5834878</strain>
    </source>
</reference>
<gene>
    <name evidence="1" type="ORF">ERS852492_00466</name>
</gene>
<evidence type="ECO:0000313" key="2">
    <source>
        <dbReference type="Proteomes" id="UP000095780"/>
    </source>
</evidence>
<accession>A0A174ZBE2</accession>
<sequence>MTPVFLLEELQKFISSKTSDIILPVRTRTGSNEEKERAAAVYKMGLPEADDVQQKVPYILLKFLTGTDDKKAGEPEEDSCKVRIIFAVYSEDGQDGPLALLNLILRVRSELKKAGTIGGGQFALELPLEYIVYQDTTPPYYMGEMVTNWSMPVTQRDVAEILHNL</sequence>
<evidence type="ECO:0008006" key="3">
    <source>
        <dbReference type="Google" id="ProtNLM"/>
    </source>
</evidence>
<organism evidence="1 2">
    <name type="scientific">Lachnospira eligens</name>
    <dbReference type="NCBI Taxonomy" id="39485"/>
    <lineage>
        <taxon>Bacteria</taxon>
        <taxon>Bacillati</taxon>
        <taxon>Bacillota</taxon>
        <taxon>Clostridia</taxon>
        <taxon>Lachnospirales</taxon>
        <taxon>Lachnospiraceae</taxon>
        <taxon>Lachnospira</taxon>
    </lineage>
</organism>
<proteinExistence type="predicted"/>
<evidence type="ECO:0000313" key="1">
    <source>
        <dbReference type="EMBL" id="CUQ80350.1"/>
    </source>
</evidence>
<dbReference type="Proteomes" id="UP000095780">
    <property type="component" value="Unassembled WGS sequence"/>
</dbReference>
<name>A0A174ZBE2_9FIRM</name>
<dbReference type="EMBL" id="CZBV01000001">
    <property type="protein sequence ID" value="CUQ80350.1"/>
    <property type="molecule type" value="Genomic_DNA"/>
</dbReference>
<dbReference type="RefSeq" id="WP_055285889.1">
    <property type="nucleotide sequence ID" value="NZ_CABIXW010000001.1"/>
</dbReference>
<protein>
    <recommendedName>
        <fullName evidence="3">DUF4255 domain-containing protein</fullName>
    </recommendedName>
</protein>
<dbReference type="AlphaFoldDB" id="A0A174ZBE2"/>